<dbReference type="Pfam" id="PF08453">
    <property type="entry name" value="Peptidase_M9_N"/>
    <property type="match status" value="1"/>
</dbReference>
<dbReference type="InterPro" id="IPR013661">
    <property type="entry name" value="Peptidase_M9_N_dom"/>
</dbReference>
<dbReference type="PANTHER" id="PTHR13062:SF9">
    <property type="entry name" value="MICROBIAL COLLAGENASE"/>
    <property type="match status" value="1"/>
</dbReference>
<dbReference type="Gene3D" id="3.40.30.160">
    <property type="entry name" value="Collagenase ColT, N-terminal domain"/>
    <property type="match status" value="1"/>
</dbReference>
<feature type="domain" description="Peptidase M9 collagenase N-terminal" evidence="15">
    <location>
        <begin position="121"/>
        <end position="314"/>
    </location>
</feature>
<protein>
    <recommendedName>
        <fullName evidence="4">microbial collagenase</fullName>
        <ecNumber evidence="4">3.4.24.3</ecNumber>
    </recommendedName>
</protein>
<keyword evidence="5" id="KW-0964">Secreted</keyword>
<keyword evidence="7" id="KW-0479">Metal-binding</keyword>
<evidence type="ECO:0000313" key="17">
    <source>
        <dbReference type="Proteomes" id="UP000236416"/>
    </source>
</evidence>
<evidence type="ECO:0000256" key="8">
    <source>
        <dbReference type="ARBA" id="ARBA00022729"/>
    </source>
</evidence>
<keyword evidence="17" id="KW-1185">Reference proteome</keyword>
<dbReference type="InterPro" id="IPR002169">
    <property type="entry name" value="Peptidase_M9A/M9B"/>
</dbReference>
<dbReference type="EC" id="3.4.24.3" evidence="4"/>
<gene>
    <name evidence="16" type="ORF">C2134_12505</name>
</gene>
<evidence type="ECO:0000256" key="6">
    <source>
        <dbReference type="ARBA" id="ARBA00022670"/>
    </source>
</evidence>
<reference evidence="16 17" key="1">
    <citation type="submission" date="2018-01" db="EMBL/GenBank/DDBJ databases">
        <title>Genomic Sequence of Chromobacterium MWU13-2610 from wild cranberry bogs within the Cape Cod National Seashore.</title>
        <authorList>
            <person name="O'Hara-Hanley K."/>
            <person name="Soby S."/>
            <person name="Harrison A."/>
        </authorList>
    </citation>
    <scope>NUCLEOTIDE SEQUENCE [LARGE SCALE GENOMIC DNA]</scope>
    <source>
        <strain evidence="16 17">MWU13-2610</strain>
    </source>
</reference>
<sequence length="903" mass="99342">MAIAFRHFIKMDESMKTNLSPRRYRAWGLFVIAIALSACVATDGGQQRSSSQPAPQANQPAARYSSHSPALSEKPDYPHGLPPAAPAEGSAQPPARVQGPQGQSARAAARGKLLAPQYANCDEARFGQLSGQDLVRYVASVDGACVNRLFQADALSYRAVSPANMKLAAAEARTRAANWDGQNANGLWPLAVFLKAGYFLQYSHAQEVGDYGPAVDQPVMQVVEAMAANAALWNVKALDGSGDADSWYRERDARQSVAETMILADSVRKADYALPLLGRFFGRYNAAVKDSWARFALHPMQTLLFNMHYQPDFAQKVEQGQLDGLVASLAGLTRAGQSAFADEQMFLNTLRETGRFMQYPRTAPQAETAVAQHLKGEKYGAAWAEAVYALKKMGKTPCERYGICQAEQELRAHLFPNRWGFDNGNLVFETPLSLADVEPLYYAMKQVQTQLFRVAGTRNPVPGDSNAKLRMVIYGTKTDYQRFQGLLNELSTDNGGIYIEKDGTFYTFQREVPKESYLTLEELVRHEYVHYLSGRFIQPGMWGTSEFYRDDRRMPWYDEGFAEFMAWSTSRDGIKVRGHVVDVVAGGWPNSFLEPSRIMRSSYSDGWDFYSHSALWFYYLNQQQPGKIADILAALRADDVKRFDALVRDMGGDAALVSGFRSYVDQQVKLAQAGQLGNTSTTEGVDWLAADKWQTGDAAAVEAAMRRSLPVGCQVWADGKDSALRRFECTGSLPLNAANTTQARQELDRVLDGALQSLVKTGGLNNLLAANCAATDYDFKRKTAALRCEGPLGPAGDVKPQPPQPGELGLAKTSYGSPVRCLRGQLQGVGGVERYQMVQGPQLGRAQVADWGAFNYRRDADQPGVGDKITVRVSKGAQSRDVVVELNATPRNVPEDQCWAQAG</sequence>
<evidence type="ECO:0000256" key="9">
    <source>
        <dbReference type="ARBA" id="ARBA00022801"/>
    </source>
</evidence>
<evidence type="ECO:0000256" key="12">
    <source>
        <dbReference type="ARBA" id="ARBA00023145"/>
    </source>
</evidence>
<comment type="catalytic activity">
    <reaction evidence="1">
        <text>Digestion of native collagen in the triple helical region at Xaa-|-Gly bonds. With synthetic peptides, a preference is shown for Gly at P3 and P1', Pro and Ala at P2 and P2', and hydroxyproline, Ala or Arg at P3'.</text>
        <dbReference type="EC" id="3.4.24.3"/>
    </reaction>
</comment>
<evidence type="ECO:0000256" key="10">
    <source>
        <dbReference type="ARBA" id="ARBA00022833"/>
    </source>
</evidence>
<comment type="subcellular location">
    <subcellularLocation>
        <location evidence="3">Secreted</location>
    </subcellularLocation>
</comment>
<evidence type="ECO:0000256" key="7">
    <source>
        <dbReference type="ARBA" id="ARBA00022723"/>
    </source>
</evidence>
<dbReference type="Pfam" id="PF01752">
    <property type="entry name" value="Peptidase_M9"/>
    <property type="match status" value="1"/>
</dbReference>
<evidence type="ECO:0000256" key="11">
    <source>
        <dbReference type="ARBA" id="ARBA00023049"/>
    </source>
</evidence>
<evidence type="ECO:0000256" key="14">
    <source>
        <dbReference type="SAM" id="MobiDB-lite"/>
    </source>
</evidence>
<dbReference type="PRINTS" id="PR00931">
    <property type="entry name" value="MICOLLPTASE"/>
</dbReference>
<evidence type="ECO:0000259" key="15">
    <source>
        <dbReference type="Pfam" id="PF08453"/>
    </source>
</evidence>
<proteinExistence type="predicted"/>
<dbReference type="AlphaFoldDB" id="A0A2K4MMG2"/>
<keyword evidence="11" id="KW-0482">Metalloprotease</keyword>
<feature type="region of interest" description="Disordered" evidence="14">
    <location>
        <begin position="44"/>
        <end position="109"/>
    </location>
</feature>
<keyword evidence="6" id="KW-0645">Protease</keyword>
<evidence type="ECO:0000256" key="4">
    <source>
        <dbReference type="ARBA" id="ARBA00012653"/>
    </source>
</evidence>
<evidence type="ECO:0000256" key="2">
    <source>
        <dbReference type="ARBA" id="ARBA00001947"/>
    </source>
</evidence>
<keyword evidence="12" id="KW-0865">Zymogen</keyword>
<keyword evidence="8" id="KW-0732">Signal</keyword>
<comment type="cofactor">
    <cofactor evidence="2">
        <name>Zn(2+)</name>
        <dbReference type="ChEBI" id="CHEBI:29105"/>
    </cofactor>
</comment>
<dbReference type="GO" id="GO:0005576">
    <property type="term" value="C:extracellular region"/>
    <property type="evidence" value="ECO:0007669"/>
    <property type="project" value="UniProtKB-SubCell"/>
</dbReference>
<dbReference type="GO" id="GO:0008270">
    <property type="term" value="F:zinc ion binding"/>
    <property type="evidence" value="ECO:0007669"/>
    <property type="project" value="InterPro"/>
</dbReference>
<keyword evidence="10" id="KW-0862">Zinc</keyword>
<evidence type="ECO:0000256" key="5">
    <source>
        <dbReference type="ARBA" id="ARBA00022525"/>
    </source>
</evidence>
<keyword evidence="9" id="KW-0378">Hydrolase</keyword>
<dbReference type="Proteomes" id="UP000236416">
    <property type="component" value="Unassembled WGS sequence"/>
</dbReference>
<dbReference type="PANTHER" id="PTHR13062">
    <property type="entry name" value="COLLAGENASE"/>
    <property type="match status" value="1"/>
</dbReference>
<dbReference type="EMBL" id="PPTF01000060">
    <property type="protein sequence ID" value="POA98266.1"/>
    <property type="molecule type" value="Genomic_DNA"/>
</dbReference>
<dbReference type="GO" id="GO:0004222">
    <property type="term" value="F:metalloendopeptidase activity"/>
    <property type="evidence" value="ECO:0007669"/>
    <property type="project" value="InterPro"/>
</dbReference>
<evidence type="ECO:0000256" key="3">
    <source>
        <dbReference type="ARBA" id="ARBA00004613"/>
    </source>
</evidence>
<evidence type="ECO:0000256" key="1">
    <source>
        <dbReference type="ARBA" id="ARBA00000424"/>
    </source>
</evidence>
<comment type="caution">
    <text evidence="16">The sequence shown here is derived from an EMBL/GenBank/DDBJ whole genome shotgun (WGS) entry which is preliminary data.</text>
</comment>
<feature type="active site" evidence="13">
    <location>
        <position position="527"/>
    </location>
</feature>
<name>A0A2K4MMG2_9NEIS</name>
<organism evidence="16 17">
    <name type="scientific">Chromobacterium sinusclupearum</name>
    <dbReference type="NCBI Taxonomy" id="2077146"/>
    <lineage>
        <taxon>Bacteria</taxon>
        <taxon>Pseudomonadati</taxon>
        <taxon>Pseudomonadota</taxon>
        <taxon>Betaproteobacteria</taxon>
        <taxon>Neisseriales</taxon>
        <taxon>Chromobacteriaceae</taxon>
        <taxon>Chromobacterium</taxon>
    </lineage>
</organism>
<accession>A0A2K4MMG2</accession>
<dbReference type="GO" id="GO:0006508">
    <property type="term" value="P:proteolysis"/>
    <property type="evidence" value="ECO:0007669"/>
    <property type="project" value="UniProtKB-KW"/>
</dbReference>
<evidence type="ECO:0000256" key="13">
    <source>
        <dbReference type="PIRSR" id="PIRSR602169-1"/>
    </source>
</evidence>
<feature type="compositionally biased region" description="Low complexity" evidence="14">
    <location>
        <begin position="46"/>
        <end position="63"/>
    </location>
</feature>
<dbReference type="Gene3D" id="1.10.390.20">
    <property type="match status" value="1"/>
</dbReference>
<evidence type="ECO:0000313" key="16">
    <source>
        <dbReference type="EMBL" id="POA98266.1"/>
    </source>
</evidence>